<gene>
    <name evidence="9" type="ORF">ACFQ3J_15095</name>
</gene>
<keyword evidence="3 7" id="KW-0547">Nucleotide-binding</keyword>
<dbReference type="EMBL" id="JBHTKX010000001">
    <property type="protein sequence ID" value="MFD1129498.1"/>
    <property type="molecule type" value="Genomic_DNA"/>
</dbReference>
<keyword evidence="10" id="KW-1185">Reference proteome</keyword>
<dbReference type="Gene3D" id="3.30.200.20">
    <property type="entry name" value="Phosphorylase Kinase, domain 1"/>
    <property type="match status" value="1"/>
</dbReference>
<dbReference type="RefSeq" id="WP_091153266.1">
    <property type="nucleotide sequence ID" value="NZ_JBHTKX010000001.1"/>
</dbReference>
<evidence type="ECO:0000256" key="1">
    <source>
        <dbReference type="ARBA" id="ARBA00006219"/>
    </source>
</evidence>
<accession>A0ABW3PST8</accession>
<dbReference type="PIRSF" id="PIRSF000706">
    <property type="entry name" value="Kanamycin_kin"/>
    <property type="match status" value="1"/>
</dbReference>
<evidence type="ECO:0000256" key="5">
    <source>
        <dbReference type="ARBA" id="ARBA00022840"/>
    </source>
</evidence>
<evidence type="ECO:0000256" key="3">
    <source>
        <dbReference type="ARBA" id="ARBA00022741"/>
    </source>
</evidence>
<dbReference type="SUPFAM" id="SSF56112">
    <property type="entry name" value="Protein kinase-like (PK-like)"/>
    <property type="match status" value="1"/>
</dbReference>
<evidence type="ECO:0000313" key="9">
    <source>
        <dbReference type="EMBL" id="MFD1129498.1"/>
    </source>
</evidence>
<keyword evidence="2 7" id="KW-0808">Transferase</keyword>
<evidence type="ECO:0000256" key="6">
    <source>
        <dbReference type="ARBA" id="ARBA00023251"/>
    </source>
</evidence>
<reference evidence="10" key="1">
    <citation type="journal article" date="2019" name="Int. J. Syst. Evol. Microbiol.">
        <title>The Global Catalogue of Microorganisms (GCM) 10K type strain sequencing project: providing services to taxonomists for standard genome sequencing and annotation.</title>
        <authorList>
            <consortium name="The Broad Institute Genomics Platform"/>
            <consortium name="The Broad Institute Genome Sequencing Center for Infectious Disease"/>
            <person name="Wu L."/>
            <person name="Ma J."/>
        </authorList>
    </citation>
    <scope>NUCLEOTIDE SEQUENCE [LARGE SCALE GENOMIC DNA]</scope>
    <source>
        <strain evidence="10">CCUG 53519</strain>
    </source>
</reference>
<comment type="caution">
    <text evidence="9">The sequence shown here is derived from an EMBL/GenBank/DDBJ whole genome shotgun (WGS) entry which is preliminary data.</text>
</comment>
<dbReference type="InterPro" id="IPR024165">
    <property type="entry name" value="Kan/Strep_kinase"/>
</dbReference>
<dbReference type="InterPro" id="IPR002575">
    <property type="entry name" value="Aminoglycoside_PTrfase"/>
</dbReference>
<name>A0ABW3PST8_9BACL</name>
<dbReference type="InterPro" id="IPR051678">
    <property type="entry name" value="AGP_Transferase"/>
</dbReference>
<dbReference type="InterPro" id="IPR011009">
    <property type="entry name" value="Kinase-like_dom_sf"/>
</dbReference>
<comment type="similarity">
    <text evidence="1 7">Belongs to the aminoglycoside phosphotransferase family.</text>
</comment>
<keyword evidence="4 7" id="KW-0418">Kinase</keyword>
<evidence type="ECO:0000256" key="7">
    <source>
        <dbReference type="PIRNR" id="PIRNR000706"/>
    </source>
</evidence>
<keyword evidence="5 7" id="KW-0067">ATP-binding</keyword>
<dbReference type="Proteomes" id="UP001597169">
    <property type="component" value="Unassembled WGS sequence"/>
</dbReference>
<evidence type="ECO:0000259" key="8">
    <source>
        <dbReference type="Pfam" id="PF01636"/>
    </source>
</evidence>
<evidence type="ECO:0000256" key="2">
    <source>
        <dbReference type="ARBA" id="ARBA00022679"/>
    </source>
</evidence>
<dbReference type="Gene3D" id="3.90.1200.10">
    <property type="match status" value="1"/>
</dbReference>
<dbReference type="Pfam" id="PF01636">
    <property type="entry name" value="APH"/>
    <property type="match status" value="1"/>
</dbReference>
<feature type="domain" description="Aminoglycoside phosphotransferase" evidence="8">
    <location>
        <begin position="24"/>
        <end position="220"/>
    </location>
</feature>
<dbReference type="PANTHER" id="PTHR21310">
    <property type="entry name" value="AMINOGLYCOSIDE PHOSPHOTRANSFERASE-RELATED-RELATED"/>
    <property type="match status" value="1"/>
</dbReference>
<evidence type="ECO:0000313" key="10">
    <source>
        <dbReference type="Proteomes" id="UP001597169"/>
    </source>
</evidence>
<proteinExistence type="inferred from homology"/>
<evidence type="ECO:0000256" key="4">
    <source>
        <dbReference type="ARBA" id="ARBA00022777"/>
    </source>
</evidence>
<organism evidence="9 10">
    <name type="scientific">Paenibacillus provencensis</name>
    <dbReference type="NCBI Taxonomy" id="441151"/>
    <lineage>
        <taxon>Bacteria</taxon>
        <taxon>Bacillati</taxon>
        <taxon>Bacillota</taxon>
        <taxon>Bacilli</taxon>
        <taxon>Bacillales</taxon>
        <taxon>Paenibacillaceae</taxon>
        <taxon>Paenibacillus</taxon>
    </lineage>
</organism>
<protein>
    <submittedName>
        <fullName evidence="9">Phosphotransferase</fullName>
    </submittedName>
</protein>
<sequence>MNVKDIPVELIDQIGKIRNISYPRQGHTSLVVKIDTSDHQFIIKKTHHDLYNEWLSDEYAALQFLSTTGLPVPHTYAFHTDSKSSWLLMDYIQGISLRHYLSDQPNLRDREEVVSQYGACLRQIHECPCPVELLKDESPWIDSMLMKARYNLDNYSVDGTEDLLVRLDRNRPLQIKNTLIHGDFHTNNILVKDNKVCGIIDWPRAGYGDPRFDMALAIRPKQGVFDQARDKEVFLESYGRLRITDEEYSYFQEGIYKFF</sequence>
<keyword evidence="6 7" id="KW-0046">Antibiotic resistance</keyword>